<dbReference type="SUPFAM" id="SSF56300">
    <property type="entry name" value="Metallo-dependent phosphatases"/>
    <property type="match status" value="1"/>
</dbReference>
<dbReference type="Proteomes" id="UP001465755">
    <property type="component" value="Unassembled WGS sequence"/>
</dbReference>
<feature type="chain" id="PRO_5043329411" description="Calcineurin-like phosphoesterase domain-containing protein" evidence="3">
    <location>
        <begin position="24"/>
        <end position="481"/>
    </location>
</feature>
<keyword evidence="2" id="KW-0378">Hydrolase</keyword>
<reference evidence="5 6" key="1">
    <citation type="journal article" date="2024" name="Nat. Commun.">
        <title>Phylogenomics reveals the evolutionary origins of lichenization in chlorophyte algae.</title>
        <authorList>
            <person name="Puginier C."/>
            <person name="Libourel C."/>
            <person name="Otte J."/>
            <person name="Skaloud P."/>
            <person name="Haon M."/>
            <person name="Grisel S."/>
            <person name="Petersen M."/>
            <person name="Berrin J.G."/>
            <person name="Delaux P.M."/>
            <person name="Dal Grande F."/>
            <person name="Keller J."/>
        </authorList>
    </citation>
    <scope>NUCLEOTIDE SEQUENCE [LARGE SCALE GENOMIC DNA]</scope>
    <source>
        <strain evidence="5 6">SAG 2036</strain>
    </source>
</reference>
<gene>
    <name evidence="5" type="ORF">WJX73_002125</name>
</gene>
<sequence length="481" mass="52412">MQFITMAGLLACLTIAFLCTATALPQCNRKTVEIEGASKLSFAVVGDWGRVGAEDSLFNPTTVNMCKNYGMCCSNLQQPNYPDNFDYSDVLDGPQQRYAASLLNEVCGSAGCQFVLGMGDNFYPCGADSLESGLNRFTSDWQNVYHTQAVPNIANLKWYQILGNHDYGFNTSVDTQLGYADLDNRWVMPSTYYAQTFVAGDVSMDVEFLNQVPFIAPYAHPKPKKSYYTNYLASQITPSYINSDAEQYLNATTGICNVPPANASFISSISDGATGQIPWLKSCLEASNATWDVVVGHFAMYGSDVNWFEESNKTLYPGNCGAFGSMKALFEEYPIDAYFNGHDHTQTHADPSKKGQLSGTSPDYGNVTYTVNYDVRIPPTQYFTLGNGGSVQYGDGVTLASPKYFNNFTDVIYNSNVQYSASAITDSASDNAAVGEGFAIVTADACTMEVKFYNIENYNPALDITPVHTAVMDKCGSTAAA</sequence>
<organism evidence="5 6">
    <name type="scientific">Symbiochloris irregularis</name>
    <dbReference type="NCBI Taxonomy" id="706552"/>
    <lineage>
        <taxon>Eukaryota</taxon>
        <taxon>Viridiplantae</taxon>
        <taxon>Chlorophyta</taxon>
        <taxon>core chlorophytes</taxon>
        <taxon>Trebouxiophyceae</taxon>
        <taxon>Trebouxiales</taxon>
        <taxon>Trebouxiaceae</taxon>
        <taxon>Symbiochloris</taxon>
    </lineage>
</organism>
<dbReference type="Gene3D" id="3.60.21.10">
    <property type="match status" value="1"/>
</dbReference>
<protein>
    <recommendedName>
        <fullName evidence="4">Calcineurin-like phosphoesterase domain-containing protein</fullName>
    </recommendedName>
</protein>
<comment type="caution">
    <text evidence="5">The sequence shown here is derived from an EMBL/GenBank/DDBJ whole genome shotgun (WGS) entry which is preliminary data.</text>
</comment>
<name>A0AAW1PCQ5_9CHLO</name>
<dbReference type="PANTHER" id="PTHR10161:SF14">
    <property type="entry name" value="TARTRATE-RESISTANT ACID PHOSPHATASE TYPE 5"/>
    <property type="match status" value="1"/>
</dbReference>
<evidence type="ECO:0000256" key="3">
    <source>
        <dbReference type="SAM" id="SignalP"/>
    </source>
</evidence>
<dbReference type="InterPro" id="IPR004843">
    <property type="entry name" value="Calcineurin-like_PHP"/>
</dbReference>
<keyword evidence="6" id="KW-1185">Reference proteome</keyword>
<dbReference type="Pfam" id="PF00149">
    <property type="entry name" value="Metallophos"/>
    <property type="match status" value="1"/>
</dbReference>
<accession>A0AAW1PCQ5</accession>
<evidence type="ECO:0000256" key="1">
    <source>
        <dbReference type="ARBA" id="ARBA00022729"/>
    </source>
</evidence>
<feature type="signal peptide" evidence="3">
    <location>
        <begin position="1"/>
        <end position="23"/>
    </location>
</feature>
<evidence type="ECO:0000256" key="2">
    <source>
        <dbReference type="ARBA" id="ARBA00022801"/>
    </source>
</evidence>
<dbReference type="InterPro" id="IPR029052">
    <property type="entry name" value="Metallo-depent_PP-like"/>
</dbReference>
<dbReference type="PANTHER" id="PTHR10161">
    <property type="entry name" value="TARTRATE-RESISTANT ACID PHOSPHATASE TYPE 5"/>
    <property type="match status" value="1"/>
</dbReference>
<feature type="domain" description="Calcineurin-like phosphoesterase" evidence="4">
    <location>
        <begin position="41"/>
        <end position="345"/>
    </location>
</feature>
<dbReference type="InterPro" id="IPR051558">
    <property type="entry name" value="Metallophosphoesterase_PAP"/>
</dbReference>
<evidence type="ECO:0000259" key="4">
    <source>
        <dbReference type="Pfam" id="PF00149"/>
    </source>
</evidence>
<keyword evidence="1 3" id="KW-0732">Signal</keyword>
<dbReference type="GO" id="GO:0016787">
    <property type="term" value="F:hydrolase activity"/>
    <property type="evidence" value="ECO:0007669"/>
    <property type="project" value="UniProtKB-KW"/>
</dbReference>
<dbReference type="AlphaFoldDB" id="A0AAW1PCQ5"/>
<dbReference type="EMBL" id="JALJOQ010000032">
    <property type="protein sequence ID" value="KAK9807246.1"/>
    <property type="molecule type" value="Genomic_DNA"/>
</dbReference>
<evidence type="ECO:0000313" key="6">
    <source>
        <dbReference type="Proteomes" id="UP001465755"/>
    </source>
</evidence>
<evidence type="ECO:0000313" key="5">
    <source>
        <dbReference type="EMBL" id="KAK9807246.1"/>
    </source>
</evidence>
<proteinExistence type="predicted"/>